<protein>
    <submittedName>
        <fullName evidence="3">Uncharacterized protein</fullName>
    </submittedName>
</protein>
<comment type="caution">
    <text evidence="3">The sequence shown here is derived from an EMBL/GenBank/DDBJ whole genome shotgun (WGS) entry which is preliminary data.</text>
</comment>
<accession>A0AAD7KK80</accession>
<evidence type="ECO:0000256" key="1">
    <source>
        <dbReference type="SAM" id="Coils"/>
    </source>
</evidence>
<evidence type="ECO:0000313" key="3">
    <source>
        <dbReference type="EMBL" id="KAJ7785053.1"/>
    </source>
</evidence>
<dbReference type="EMBL" id="JARJLG010000001">
    <property type="protein sequence ID" value="KAJ7785053.1"/>
    <property type="molecule type" value="Genomic_DNA"/>
</dbReference>
<feature type="region of interest" description="Disordered" evidence="2">
    <location>
        <begin position="1"/>
        <end position="64"/>
    </location>
</feature>
<keyword evidence="4" id="KW-1185">Reference proteome</keyword>
<feature type="compositionally biased region" description="Acidic residues" evidence="2">
    <location>
        <begin position="441"/>
        <end position="456"/>
    </location>
</feature>
<feature type="coiled-coil region" evidence="1">
    <location>
        <begin position="370"/>
        <end position="397"/>
    </location>
</feature>
<dbReference type="AlphaFoldDB" id="A0AAD7KK80"/>
<dbReference type="PANTHER" id="PTHR34409:SF1">
    <property type="entry name" value="MYB-LIKE DOMAIN-CONTAINING PROTEIN"/>
    <property type="match status" value="1"/>
</dbReference>
<evidence type="ECO:0000256" key="2">
    <source>
        <dbReference type="SAM" id="MobiDB-lite"/>
    </source>
</evidence>
<feature type="region of interest" description="Disordered" evidence="2">
    <location>
        <begin position="433"/>
        <end position="482"/>
    </location>
</feature>
<sequence length="503" mass="55899">MSNQTPNHAPFAPLHPKVPELTRESQGNVSYRETDGTWRPHNGPLPESLRGQVQGPVQEPLGPQSLYHIMNDKSHGGPESPIAHASNQDQYQFALRPLPTNTVERHHIPIDPALIALPGDADLDLRHGPTIANARGLKPVKKTAGSRHKAKDKERADPKGKKRQRNISSGSEDDSEPAAKRGRPAGSGNYRSEDTSKLFELIEAELPVGQKGWKVIHHSYNRDCTSIVSFQYLKIKKPTGSTTCLPEVKRACKLEDLINRCVGTCDLSDSEFDDKSDPGFSNDDIEVIDHPSTSQRTAVARRAPTPPLRRNARASGTDLAAKLAAVFDLSAQTARDEARSQRSLENTQLLALSQQLRDEQAVSEGLRTQNAILQGHLHELERARDRAELKLELIQMTNTVGDSRGDVGSWGRSCSRAWRRRSKKNVPGIERVGGKIRYPSTDEDYDHENDNPFDDYEIPRRSPSYRSTSHHTHFPPASHQPPPYTYTWPISGPGPASCYPIRC</sequence>
<feature type="compositionally biased region" description="Basic residues" evidence="2">
    <location>
        <begin position="138"/>
        <end position="150"/>
    </location>
</feature>
<feature type="region of interest" description="Disordered" evidence="2">
    <location>
        <begin position="292"/>
        <end position="312"/>
    </location>
</feature>
<reference evidence="3" key="1">
    <citation type="submission" date="2023-03" db="EMBL/GenBank/DDBJ databases">
        <title>Massive genome expansion in bonnet fungi (Mycena s.s.) driven by repeated elements and novel gene families across ecological guilds.</title>
        <authorList>
            <consortium name="Lawrence Berkeley National Laboratory"/>
            <person name="Harder C.B."/>
            <person name="Miyauchi S."/>
            <person name="Viragh M."/>
            <person name="Kuo A."/>
            <person name="Thoen E."/>
            <person name="Andreopoulos B."/>
            <person name="Lu D."/>
            <person name="Skrede I."/>
            <person name="Drula E."/>
            <person name="Henrissat B."/>
            <person name="Morin E."/>
            <person name="Kohler A."/>
            <person name="Barry K."/>
            <person name="LaButti K."/>
            <person name="Morin E."/>
            <person name="Salamov A."/>
            <person name="Lipzen A."/>
            <person name="Mereny Z."/>
            <person name="Hegedus B."/>
            <person name="Baldrian P."/>
            <person name="Stursova M."/>
            <person name="Weitz H."/>
            <person name="Taylor A."/>
            <person name="Grigoriev I.V."/>
            <person name="Nagy L.G."/>
            <person name="Martin F."/>
            <person name="Kauserud H."/>
        </authorList>
    </citation>
    <scope>NUCLEOTIDE SEQUENCE</scope>
    <source>
        <strain evidence="3">CBHHK188m</strain>
    </source>
</reference>
<gene>
    <name evidence="3" type="ORF">DFH07DRAFT_948132</name>
</gene>
<dbReference type="PANTHER" id="PTHR34409">
    <property type="entry name" value="SET DOMAIN-CONTAINING PROTEIN"/>
    <property type="match status" value="1"/>
</dbReference>
<feature type="region of interest" description="Disordered" evidence="2">
    <location>
        <begin position="130"/>
        <end position="192"/>
    </location>
</feature>
<evidence type="ECO:0000313" key="4">
    <source>
        <dbReference type="Proteomes" id="UP001215280"/>
    </source>
</evidence>
<keyword evidence="1" id="KW-0175">Coiled coil</keyword>
<proteinExistence type="predicted"/>
<organism evidence="3 4">
    <name type="scientific">Mycena maculata</name>
    <dbReference type="NCBI Taxonomy" id="230809"/>
    <lineage>
        <taxon>Eukaryota</taxon>
        <taxon>Fungi</taxon>
        <taxon>Dikarya</taxon>
        <taxon>Basidiomycota</taxon>
        <taxon>Agaricomycotina</taxon>
        <taxon>Agaricomycetes</taxon>
        <taxon>Agaricomycetidae</taxon>
        <taxon>Agaricales</taxon>
        <taxon>Marasmiineae</taxon>
        <taxon>Mycenaceae</taxon>
        <taxon>Mycena</taxon>
    </lineage>
</organism>
<dbReference type="Proteomes" id="UP001215280">
    <property type="component" value="Unassembled WGS sequence"/>
</dbReference>
<name>A0AAD7KK80_9AGAR</name>